<dbReference type="Pfam" id="PF02597">
    <property type="entry name" value="ThiS"/>
    <property type="match status" value="1"/>
</dbReference>
<protein>
    <submittedName>
        <fullName evidence="1">Sulfur carrier protein ThiS</fullName>
    </submittedName>
</protein>
<accession>A0ABT0YV63</accession>
<dbReference type="InterPro" id="IPR010035">
    <property type="entry name" value="Thi_S"/>
</dbReference>
<evidence type="ECO:0000313" key="2">
    <source>
        <dbReference type="Proteomes" id="UP001165541"/>
    </source>
</evidence>
<proteinExistence type="predicted"/>
<dbReference type="PANTHER" id="PTHR34472:SF1">
    <property type="entry name" value="SULFUR CARRIER PROTEIN THIS"/>
    <property type="match status" value="1"/>
</dbReference>
<dbReference type="CDD" id="cd00565">
    <property type="entry name" value="Ubl_ThiS"/>
    <property type="match status" value="1"/>
</dbReference>
<dbReference type="EMBL" id="JAMKFE010000015">
    <property type="protein sequence ID" value="MCM5681991.1"/>
    <property type="molecule type" value="Genomic_DNA"/>
</dbReference>
<sequence length="82" mass="8348">MNAYTDAYVSPQQPGAVAINVNGAQRHVARGTTLAALLERLGHPPTSVATAVNGNFVGRAARAGCVLQSGDQVSCFEPIVGG</sequence>
<dbReference type="InterPro" id="IPR016155">
    <property type="entry name" value="Mopterin_synth/thiamin_S_b"/>
</dbReference>
<dbReference type="SUPFAM" id="SSF54285">
    <property type="entry name" value="MoaD/ThiS"/>
    <property type="match status" value="1"/>
</dbReference>
<comment type="caution">
    <text evidence="1">The sequence shown here is derived from an EMBL/GenBank/DDBJ whole genome shotgun (WGS) entry which is preliminary data.</text>
</comment>
<gene>
    <name evidence="1" type="primary">thiS</name>
    <name evidence="1" type="ORF">M8A51_20885</name>
</gene>
<name>A0ABT0YV63_9BURK</name>
<evidence type="ECO:0000313" key="1">
    <source>
        <dbReference type="EMBL" id="MCM5681991.1"/>
    </source>
</evidence>
<organism evidence="1 2">
    <name type="scientific">Caldimonas mangrovi</name>
    <dbReference type="NCBI Taxonomy" id="2944811"/>
    <lineage>
        <taxon>Bacteria</taxon>
        <taxon>Pseudomonadati</taxon>
        <taxon>Pseudomonadota</taxon>
        <taxon>Betaproteobacteria</taxon>
        <taxon>Burkholderiales</taxon>
        <taxon>Sphaerotilaceae</taxon>
        <taxon>Caldimonas</taxon>
    </lineage>
</organism>
<dbReference type="PANTHER" id="PTHR34472">
    <property type="entry name" value="SULFUR CARRIER PROTEIN THIS"/>
    <property type="match status" value="1"/>
</dbReference>
<dbReference type="InterPro" id="IPR012675">
    <property type="entry name" value="Beta-grasp_dom_sf"/>
</dbReference>
<dbReference type="Proteomes" id="UP001165541">
    <property type="component" value="Unassembled WGS sequence"/>
</dbReference>
<dbReference type="InterPro" id="IPR003749">
    <property type="entry name" value="ThiS/MoaD-like"/>
</dbReference>
<reference evidence="1" key="1">
    <citation type="submission" date="2022-05" db="EMBL/GenBank/DDBJ databases">
        <title>Schlegelella sp. nov., isolated from mangrove soil.</title>
        <authorList>
            <person name="Liu Y."/>
            <person name="Ge X."/>
            <person name="Liu W."/>
        </authorList>
    </citation>
    <scope>NUCLEOTIDE SEQUENCE</scope>
    <source>
        <strain evidence="1">S2-27</strain>
    </source>
</reference>
<keyword evidence="2" id="KW-1185">Reference proteome</keyword>
<dbReference type="Gene3D" id="3.10.20.30">
    <property type="match status" value="1"/>
</dbReference>
<dbReference type="NCBIfam" id="TIGR01683">
    <property type="entry name" value="thiS"/>
    <property type="match status" value="1"/>
</dbReference>
<dbReference type="RefSeq" id="WP_251780468.1">
    <property type="nucleotide sequence ID" value="NZ_JAMKFE010000015.1"/>
</dbReference>